<dbReference type="eggNOG" id="COG4221">
    <property type="taxonomic scope" value="Bacteria"/>
</dbReference>
<dbReference type="PATRIC" id="fig|797515.3.peg.2753"/>
<name>G9ZTE9_9LACO</name>
<reference evidence="1 2" key="1">
    <citation type="submission" date="2011-09" db="EMBL/GenBank/DDBJ databases">
        <authorList>
            <person name="Weinstock G."/>
            <person name="Sodergren E."/>
            <person name="Clifton S."/>
            <person name="Fulton L."/>
            <person name="Fulton B."/>
            <person name="Courtney L."/>
            <person name="Fronick C."/>
            <person name="Harrison M."/>
            <person name="Strong C."/>
            <person name="Farmer C."/>
            <person name="Delahaunty K."/>
            <person name="Markovic C."/>
            <person name="Hall O."/>
            <person name="Minx P."/>
            <person name="Tomlinson C."/>
            <person name="Mitreva M."/>
            <person name="Hou S."/>
            <person name="Chen J."/>
            <person name="Wollam A."/>
            <person name="Pepin K.H."/>
            <person name="Johnson M."/>
            <person name="Bhonagiri V."/>
            <person name="Zhang X."/>
            <person name="Suruliraj S."/>
            <person name="Warren W."/>
            <person name="Chinwalla A."/>
            <person name="Mardis E.R."/>
            <person name="Wilson R.K."/>
        </authorList>
    </citation>
    <scope>NUCLEOTIDE SEQUENCE [LARGE SCALE GENOMIC DNA]</scope>
    <source>
        <strain evidence="1 2">F0439</strain>
    </source>
</reference>
<keyword evidence="2" id="KW-1185">Reference proteome</keyword>
<proteinExistence type="predicted"/>
<dbReference type="AlphaFoldDB" id="G9ZTE9"/>
<protein>
    <submittedName>
        <fullName evidence="1">Uncharacterized protein</fullName>
    </submittedName>
</protein>
<dbReference type="EMBL" id="AGEY01000207">
    <property type="protein sequence ID" value="EHL95364.1"/>
    <property type="molecule type" value="Genomic_DNA"/>
</dbReference>
<evidence type="ECO:0000313" key="1">
    <source>
        <dbReference type="EMBL" id="EHL95364.1"/>
    </source>
</evidence>
<organism evidence="1 2">
    <name type="scientific">Lentilactobacillus parafarraginis F0439</name>
    <dbReference type="NCBI Taxonomy" id="797515"/>
    <lineage>
        <taxon>Bacteria</taxon>
        <taxon>Bacillati</taxon>
        <taxon>Bacillota</taxon>
        <taxon>Bacilli</taxon>
        <taxon>Lactobacillales</taxon>
        <taxon>Lactobacillaceae</taxon>
        <taxon>Lentilactobacillus</taxon>
    </lineage>
</organism>
<dbReference type="HOGENOM" id="CLU_3297802_0_0_9"/>
<accession>G9ZTE9</accession>
<sequence>MDQLYDSVGITPDAVARVVNFAVDQPEEVNVNEFTIYPTKQA</sequence>
<gene>
    <name evidence="1" type="ORF">HMPREF9103_03034</name>
</gene>
<evidence type="ECO:0000313" key="2">
    <source>
        <dbReference type="Proteomes" id="UP000004625"/>
    </source>
</evidence>
<dbReference type="Proteomes" id="UP000004625">
    <property type="component" value="Unassembled WGS sequence"/>
</dbReference>
<comment type="caution">
    <text evidence="1">The sequence shown here is derived from an EMBL/GenBank/DDBJ whole genome shotgun (WGS) entry which is preliminary data.</text>
</comment>
<dbReference type="STRING" id="797515.HMPREF9103_03034"/>